<dbReference type="AlphaFoldDB" id="A0A0V1HPX1"/>
<proteinExistence type="predicted"/>
<keyword evidence="2" id="KW-1185">Reference proteome</keyword>
<accession>A0A0V1HPX1</accession>
<comment type="caution">
    <text evidence="1">The sequence shown here is derived from an EMBL/GenBank/DDBJ whole genome shotgun (WGS) entry which is preliminary data.</text>
</comment>
<evidence type="ECO:0000313" key="2">
    <source>
        <dbReference type="Proteomes" id="UP000055024"/>
    </source>
</evidence>
<dbReference type="OrthoDB" id="10062030at2759"/>
<sequence length="92" mass="10443">MAYLHGSQSSVDCGPYFKQQVFMASHSSNKCEMLIPFDHVAFITAYGTWPKRVCTDSDSFTSVQTFVFYKAIKRVEDFFASKATTHSLRTPD</sequence>
<gene>
    <name evidence="1" type="ORF">T11_4996</name>
</gene>
<protein>
    <submittedName>
        <fullName evidence="1">Uncharacterized protein</fullName>
    </submittedName>
</protein>
<dbReference type="Proteomes" id="UP000055024">
    <property type="component" value="Unassembled WGS sequence"/>
</dbReference>
<reference evidence="1 2" key="1">
    <citation type="submission" date="2015-01" db="EMBL/GenBank/DDBJ databases">
        <title>Evolution of Trichinella species and genotypes.</title>
        <authorList>
            <person name="Korhonen P.K."/>
            <person name="Edoardo P."/>
            <person name="Giuseppe L.R."/>
            <person name="Gasser R.B."/>
        </authorList>
    </citation>
    <scope>NUCLEOTIDE SEQUENCE [LARGE SCALE GENOMIC DNA]</scope>
    <source>
        <strain evidence="1">ISS1029</strain>
    </source>
</reference>
<evidence type="ECO:0000313" key="1">
    <source>
        <dbReference type="EMBL" id="KRZ12715.1"/>
    </source>
</evidence>
<dbReference type="EMBL" id="JYDP01000038">
    <property type="protein sequence ID" value="KRZ12715.1"/>
    <property type="molecule type" value="Genomic_DNA"/>
</dbReference>
<name>A0A0V1HPX1_9BILA</name>
<organism evidence="1 2">
    <name type="scientific">Trichinella zimbabwensis</name>
    <dbReference type="NCBI Taxonomy" id="268475"/>
    <lineage>
        <taxon>Eukaryota</taxon>
        <taxon>Metazoa</taxon>
        <taxon>Ecdysozoa</taxon>
        <taxon>Nematoda</taxon>
        <taxon>Enoplea</taxon>
        <taxon>Dorylaimia</taxon>
        <taxon>Trichinellida</taxon>
        <taxon>Trichinellidae</taxon>
        <taxon>Trichinella</taxon>
    </lineage>
</organism>